<comment type="similarity">
    <text evidence="2">Belongs to the peptidase S49 family.</text>
</comment>
<evidence type="ECO:0000256" key="4">
    <source>
        <dbReference type="ARBA" id="ARBA00022801"/>
    </source>
</evidence>
<evidence type="ECO:0000256" key="5">
    <source>
        <dbReference type="ARBA" id="ARBA00022825"/>
    </source>
</evidence>
<accession>A0AAE3SMZ5</accession>
<dbReference type="SUPFAM" id="SSF52096">
    <property type="entry name" value="ClpP/crotonase"/>
    <property type="match status" value="2"/>
</dbReference>
<evidence type="ECO:0000256" key="3">
    <source>
        <dbReference type="ARBA" id="ARBA00022670"/>
    </source>
</evidence>
<feature type="transmembrane region" description="Helical" evidence="8">
    <location>
        <begin position="7"/>
        <end position="34"/>
    </location>
</feature>
<dbReference type="GO" id="GO:0016020">
    <property type="term" value="C:membrane"/>
    <property type="evidence" value="ECO:0007669"/>
    <property type="project" value="UniProtKB-SubCell"/>
</dbReference>
<keyword evidence="8" id="KW-1133">Transmembrane helix</keyword>
<dbReference type="GO" id="GO:0008236">
    <property type="term" value="F:serine-type peptidase activity"/>
    <property type="evidence" value="ECO:0007669"/>
    <property type="project" value="UniProtKB-KW"/>
</dbReference>
<evidence type="ECO:0000313" key="10">
    <source>
        <dbReference type="EMBL" id="MCX2719084.1"/>
    </source>
</evidence>
<feature type="active site" description="Nucleophile" evidence="7">
    <location>
        <position position="382"/>
    </location>
</feature>
<dbReference type="CDD" id="cd07018">
    <property type="entry name" value="S49_SppA_67K_type"/>
    <property type="match status" value="1"/>
</dbReference>
<sequence>MKFLRNLLASIIGSIVAFGIVFFMFLIFISLAGADQAVVVKKNSVLELRLPLPIKDYTGTDEADPFAGLFVKNQGLDEILHAIRVAQTDDKISGISINSNFLLAGTSQAQAIRRALSEFKNSGKFVYAYGDIYLQKDYYLASVADSVFINPVGSMDFKGLSAEVLYLKRLQEKTGVKMEVIRLGKYKSAVEPFLDNEMSDENREQISELISGVWESMLSEISESRGISTEGLNQIADTLGARTPEYALASGLIDGILFQDEYHKLIKNELGVPDDTNYNSISLLDYAQVANSKRLYKGRDRMAVIFAEGEILYGEGSPDFIGQGAMTRALRKAREDDRVKAVVLRVNSPGGNALTSDIIWREVILTREIKPVVVSFGDVAASGGYYIAAGADKIFAESTSITGSIGVFGTIPNISGLADNIGVNAEQVGTNQNSVDYSFFEPMSDSFRAYLKEGIASTYQTFLERVASGRNMTVEEVEKVAQGRVWTGVAAQRLGLVDEIGGLEDAIAEAARLADLESFSIRKLPRYKSDFERFMEDIGSASTEIREATLENELGTEAYGIVKEIRAALNQKGIQARMPFTINVR</sequence>
<evidence type="ECO:0000313" key="11">
    <source>
        <dbReference type="Proteomes" id="UP001207116"/>
    </source>
</evidence>
<evidence type="ECO:0000256" key="2">
    <source>
        <dbReference type="ARBA" id="ARBA00008683"/>
    </source>
</evidence>
<dbReference type="CDD" id="cd07023">
    <property type="entry name" value="S49_Sppa_N_C"/>
    <property type="match status" value="1"/>
</dbReference>
<feature type="domain" description="Peptidase S49" evidence="9">
    <location>
        <begin position="367"/>
        <end position="516"/>
    </location>
</feature>
<dbReference type="Pfam" id="PF01343">
    <property type="entry name" value="Peptidase_S49"/>
    <property type="match status" value="2"/>
</dbReference>
<keyword evidence="11" id="KW-1185">Reference proteome</keyword>
<reference evidence="10" key="1">
    <citation type="submission" date="2022-11" db="EMBL/GenBank/DDBJ databases">
        <title>The characterization of three novel Bacteroidetes species and genomic analysis of their roles in tidal elemental geochemical cycles.</title>
        <authorList>
            <person name="Ma K.-J."/>
        </authorList>
    </citation>
    <scope>NUCLEOTIDE SEQUENCE</scope>
    <source>
        <strain evidence="10">M415</strain>
    </source>
</reference>
<dbReference type="Proteomes" id="UP001207116">
    <property type="component" value="Unassembled WGS sequence"/>
</dbReference>
<feature type="domain" description="Peptidase S49" evidence="9">
    <location>
        <begin position="119"/>
        <end position="270"/>
    </location>
</feature>
<dbReference type="PANTHER" id="PTHR33209:SF1">
    <property type="entry name" value="PEPTIDASE S49 DOMAIN-CONTAINING PROTEIN"/>
    <property type="match status" value="1"/>
</dbReference>
<dbReference type="NCBIfam" id="TIGR00705">
    <property type="entry name" value="SppA_67K"/>
    <property type="match status" value="1"/>
</dbReference>
<dbReference type="EMBL" id="JAPFQP010000001">
    <property type="protein sequence ID" value="MCX2719084.1"/>
    <property type="molecule type" value="Genomic_DNA"/>
</dbReference>
<comment type="caution">
    <text evidence="10">The sequence shown here is derived from an EMBL/GenBank/DDBJ whole genome shotgun (WGS) entry which is preliminary data.</text>
</comment>
<evidence type="ECO:0000256" key="7">
    <source>
        <dbReference type="PIRSR" id="PIRSR001217-1"/>
    </source>
</evidence>
<evidence type="ECO:0000259" key="9">
    <source>
        <dbReference type="Pfam" id="PF01343"/>
    </source>
</evidence>
<name>A0AAE3SMZ5_9FLAO</name>
<dbReference type="InterPro" id="IPR002142">
    <property type="entry name" value="Peptidase_S49"/>
</dbReference>
<evidence type="ECO:0000256" key="8">
    <source>
        <dbReference type="SAM" id="Phobius"/>
    </source>
</evidence>
<dbReference type="RefSeq" id="WP_266011525.1">
    <property type="nucleotide sequence ID" value="NZ_JAPFQP010000001.1"/>
</dbReference>
<keyword evidence="5" id="KW-0720">Serine protease</keyword>
<dbReference type="InterPro" id="IPR029045">
    <property type="entry name" value="ClpP/crotonase-like_dom_sf"/>
</dbReference>
<feature type="active site" description="Proton donor/acceptor" evidence="7">
    <location>
        <position position="187"/>
    </location>
</feature>
<evidence type="ECO:0000256" key="1">
    <source>
        <dbReference type="ARBA" id="ARBA00004370"/>
    </source>
</evidence>
<evidence type="ECO:0000256" key="6">
    <source>
        <dbReference type="ARBA" id="ARBA00023136"/>
    </source>
</evidence>
<comment type="subcellular location">
    <subcellularLocation>
        <location evidence="1">Membrane</location>
    </subcellularLocation>
</comment>
<dbReference type="PANTHER" id="PTHR33209">
    <property type="entry name" value="PROTEASE 4"/>
    <property type="match status" value="1"/>
</dbReference>
<protein>
    <submittedName>
        <fullName evidence="10">Signal peptide peptidase SppA</fullName>
    </submittedName>
</protein>
<gene>
    <name evidence="10" type="primary">sppA</name>
    <name evidence="10" type="ORF">OO016_05685</name>
</gene>
<dbReference type="InterPro" id="IPR047272">
    <property type="entry name" value="S49_SppA_C"/>
</dbReference>
<dbReference type="InterPro" id="IPR047217">
    <property type="entry name" value="S49_SppA_67K_type_N"/>
</dbReference>
<organism evidence="10 11">
    <name type="scientific">Lentiprolixibacter aurantiacus</name>
    <dbReference type="NCBI Taxonomy" id="2993939"/>
    <lineage>
        <taxon>Bacteria</taxon>
        <taxon>Pseudomonadati</taxon>
        <taxon>Bacteroidota</taxon>
        <taxon>Flavobacteriia</taxon>
        <taxon>Flavobacteriales</taxon>
        <taxon>Flavobacteriaceae</taxon>
        <taxon>Lentiprolixibacter</taxon>
    </lineage>
</organism>
<dbReference type="AlphaFoldDB" id="A0AAE3SMZ5"/>
<keyword evidence="4" id="KW-0378">Hydrolase</keyword>
<keyword evidence="6 8" id="KW-0472">Membrane</keyword>
<dbReference type="NCBIfam" id="TIGR00706">
    <property type="entry name" value="SppA_dom"/>
    <property type="match status" value="1"/>
</dbReference>
<dbReference type="PIRSF" id="PIRSF001217">
    <property type="entry name" value="Protease_4_SppA"/>
    <property type="match status" value="1"/>
</dbReference>
<dbReference type="InterPro" id="IPR004634">
    <property type="entry name" value="Pept_S49_pIV"/>
</dbReference>
<dbReference type="InterPro" id="IPR004635">
    <property type="entry name" value="Pept_S49_SppA"/>
</dbReference>
<dbReference type="Gene3D" id="3.90.226.10">
    <property type="entry name" value="2-enoyl-CoA Hydratase, Chain A, domain 1"/>
    <property type="match status" value="3"/>
</dbReference>
<keyword evidence="3" id="KW-0645">Protease</keyword>
<proteinExistence type="inferred from homology"/>
<keyword evidence="8" id="KW-0812">Transmembrane</keyword>
<dbReference type="GO" id="GO:0006465">
    <property type="term" value="P:signal peptide processing"/>
    <property type="evidence" value="ECO:0007669"/>
    <property type="project" value="InterPro"/>
</dbReference>